<protein>
    <submittedName>
        <fullName evidence="1">Uncharacterized protein</fullName>
    </submittedName>
</protein>
<dbReference type="EMBL" id="CP095474">
    <property type="protein sequence ID" value="URN17563.1"/>
    <property type="molecule type" value="Genomic_DNA"/>
</dbReference>
<organism evidence="1 2">
    <name type="scientific">Streptomyces sudanensis</name>
    <dbReference type="NCBI Taxonomy" id="436397"/>
    <lineage>
        <taxon>Bacteria</taxon>
        <taxon>Bacillati</taxon>
        <taxon>Actinomycetota</taxon>
        <taxon>Actinomycetes</taxon>
        <taxon>Kitasatosporales</taxon>
        <taxon>Streptomycetaceae</taxon>
        <taxon>Streptomyces</taxon>
    </lineage>
</organism>
<gene>
    <name evidence="1" type="ORF">MW084_18295</name>
</gene>
<evidence type="ECO:0000313" key="2">
    <source>
        <dbReference type="Proteomes" id="UP001056383"/>
    </source>
</evidence>
<name>A0ABY4TGV9_9ACTN</name>
<keyword evidence="2" id="KW-1185">Reference proteome</keyword>
<sequence>MPSYSIRVALYRSRWYGWEKVGTTGYESGNGKYKARAVVNWGPRGACHYYKGVGEFMIASGPNGTGTKIRATVRNYDTNYLLGKNEMCVG</sequence>
<evidence type="ECO:0000313" key="1">
    <source>
        <dbReference type="EMBL" id="URN17563.1"/>
    </source>
</evidence>
<accession>A0ABY4TGV9</accession>
<dbReference type="RefSeq" id="WP_275563686.1">
    <property type="nucleotide sequence ID" value="NZ_CP095474.1"/>
</dbReference>
<proteinExistence type="predicted"/>
<dbReference type="Proteomes" id="UP001056383">
    <property type="component" value="Chromosome"/>
</dbReference>
<reference evidence="1" key="1">
    <citation type="submission" date="2022-04" db="EMBL/GenBank/DDBJ databases">
        <title>Systematic whole-genome sequencing reveals an unexpected diversity among actinomycetoma pathogens and provides insights into their antibacterial susceptibilities.</title>
        <authorList>
            <person name="Watson A.K."/>
            <person name="Kepplinger B."/>
            <person name="Bakhiet S.M."/>
            <person name="Mhmoud N.A."/>
            <person name="Chapman J."/>
            <person name="Allenby N."/>
            <person name="Mickiewicz K."/>
            <person name="Goodfellow M."/>
            <person name="Fahal A.H."/>
            <person name="Errington J."/>
        </authorList>
    </citation>
    <scope>NUCLEOTIDE SEQUENCE</scope>
    <source>
        <strain evidence="1">SD 504</strain>
    </source>
</reference>